<organism evidence="8 9">
    <name type="scientific">Gnathostoma spinigerum</name>
    <dbReference type="NCBI Taxonomy" id="75299"/>
    <lineage>
        <taxon>Eukaryota</taxon>
        <taxon>Metazoa</taxon>
        <taxon>Ecdysozoa</taxon>
        <taxon>Nematoda</taxon>
        <taxon>Chromadorea</taxon>
        <taxon>Rhabditida</taxon>
        <taxon>Spirurina</taxon>
        <taxon>Gnathostomatomorpha</taxon>
        <taxon>Gnathostomatoidea</taxon>
        <taxon>Gnathostomatidae</taxon>
        <taxon>Gnathostoma</taxon>
    </lineage>
</organism>
<dbReference type="InterPro" id="IPR018967">
    <property type="entry name" value="FeS-contain_CDGSH-typ"/>
</dbReference>
<dbReference type="EMBL" id="JBGFUD010001773">
    <property type="protein sequence ID" value="MFH4976737.1"/>
    <property type="molecule type" value="Genomic_DNA"/>
</dbReference>
<evidence type="ECO:0000256" key="2">
    <source>
        <dbReference type="ARBA" id="ARBA00022723"/>
    </source>
</evidence>
<reference evidence="8 9" key="1">
    <citation type="submission" date="2024-08" db="EMBL/GenBank/DDBJ databases">
        <title>Gnathostoma spinigerum genome.</title>
        <authorList>
            <person name="Gonzalez-Bertolin B."/>
            <person name="Monzon S."/>
            <person name="Zaballos A."/>
            <person name="Jimenez P."/>
            <person name="Dekumyoy P."/>
            <person name="Varona S."/>
            <person name="Cuesta I."/>
            <person name="Sumanam S."/>
            <person name="Adisakwattana P."/>
            <person name="Gasser R.B."/>
            <person name="Hernandez-Gonzalez A."/>
            <person name="Young N.D."/>
            <person name="Perteguer M.J."/>
        </authorList>
    </citation>
    <scope>NUCLEOTIDE SEQUENCE [LARGE SCALE GENOMIC DNA]</scope>
    <source>
        <strain evidence="8">AL3</strain>
        <tissue evidence="8">Liver</tissue>
    </source>
</reference>
<keyword evidence="1" id="KW-0001">2Fe-2S</keyword>
<protein>
    <recommendedName>
        <fullName evidence="7">Iron-binding zinc finger CDGSH type domain-containing protein</fullName>
    </recommendedName>
</protein>
<dbReference type="InterPro" id="IPR042216">
    <property type="entry name" value="MitoNEET_CISD"/>
</dbReference>
<evidence type="ECO:0000256" key="5">
    <source>
        <dbReference type="ARBA" id="ARBA00034078"/>
    </source>
</evidence>
<keyword evidence="6" id="KW-0732">Signal</keyword>
<dbReference type="GO" id="GO:0051537">
    <property type="term" value="F:2 iron, 2 sulfur cluster binding"/>
    <property type="evidence" value="ECO:0007669"/>
    <property type="project" value="UniProtKB-KW"/>
</dbReference>
<comment type="cofactor">
    <cofactor evidence="5">
        <name>[2Fe-2S] cluster</name>
        <dbReference type="ChEBI" id="CHEBI:190135"/>
    </cofactor>
</comment>
<keyword evidence="4" id="KW-0411">Iron-sulfur</keyword>
<gene>
    <name evidence="8" type="ORF">AB6A40_003446</name>
</gene>
<feature type="domain" description="Iron-binding zinc finger CDGSH type" evidence="7">
    <location>
        <begin position="40"/>
        <end position="77"/>
    </location>
</feature>
<evidence type="ECO:0000256" key="3">
    <source>
        <dbReference type="ARBA" id="ARBA00023004"/>
    </source>
</evidence>
<dbReference type="Pfam" id="PF09360">
    <property type="entry name" value="zf-CDGSH"/>
    <property type="match status" value="1"/>
</dbReference>
<evidence type="ECO:0000256" key="4">
    <source>
        <dbReference type="ARBA" id="ARBA00023014"/>
    </source>
</evidence>
<evidence type="ECO:0000256" key="6">
    <source>
        <dbReference type="SAM" id="SignalP"/>
    </source>
</evidence>
<dbReference type="GO" id="GO:0005737">
    <property type="term" value="C:cytoplasm"/>
    <property type="evidence" value="ECO:0007669"/>
    <property type="project" value="UniProtKB-ARBA"/>
</dbReference>
<accession>A0ABD6EBU5</accession>
<evidence type="ECO:0000259" key="7">
    <source>
        <dbReference type="SMART" id="SM00704"/>
    </source>
</evidence>
<keyword evidence="2" id="KW-0479">Metal-binding</keyword>
<dbReference type="GO" id="GO:0046872">
    <property type="term" value="F:metal ion binding"/>
    <property type="evidence" value="ECO:0007669"/>
    <property type="project" value="UniProtKB-KW"/>
</dbReference>
<dbReference type="InterPro" id="IPR052950">
    <property type="entry name" value="CISD"/>
</dbReference>
<dbReference type="Gene3D" id="3.40.5.90">
    <property type="entry name" value="CDGSH iron-sulfur domain, mitoNEET-type"/>
    <property type="match status" value="2"/>
</dbReference>
<name>A0ABD6EBU5_9BILA</name>
<dbReference type="PANTHER" id="PTHR46491">
    <property type="entry name" value="CDGSH IRON SULFUR DOMAIN PROTEIN HOMOLOG"/>
    <property type="match status" value="1"/>
</dbReference>
<dbReference type="SMART" id="SM00704">
    <property type="entry name" value="ZnF_CDGSH"/>
    <property type="match status" value="2"/>
</dbReference>
<comment type="caution">
    <text evidence="8">The sequence shown here is derived from an EMBL/GenBank/DDBJ whole genome shotgun (WGS) entry which is preliminary data.</text>
</comment>
<evidence type="ECO:0000256" key="1">
    <source>
        <dbReference type="ARBA" id="ARBA00022714"/>
    </source>
</evidence>
<sequence length="154" mass="17312">MLLLSRSWLMCAAVRTKARFIKIENPSADLLPMKGVDWLKAPIRMKLEAGKTYSWCSCGHSVRQPWCDGTHKKDGLTTLRPVRFQVEKTGEYSLCGCKHTEKRPLCDASHRKPGEISMRPKSADASQSVMFGDSPVYDGVAYKLGYKPKYGGFH</sequence>
<keyword evidence="9" id="KW-1185">Reference proteome</keyword>
<dbReference type="PANTHER" id="PTHR46491:SF3">
    <property type="entry name" value="CDGSH IRON-SULFUR DOMAIN-CONTAINING PROTEIN 3, MITOCHONDRIAL"/>
    <property type="match status" value="1"/>
</dbReference>
<dbReference type="Proteomes" id="UP001608902">
    <property type="component" value="Unassembled WGS sequence"/>
</dbReference>
<proteinExistence type="predicted"/>
<keyword evidence="3" id="KW-0408">Iron</keyword>
<feature type="chain" id="PRO_5044761291" description="Iron-binding zinc finger CDGSH type domain-containing protein" evidence="6">
    <location>
        <begin position="19"/>
        <end position="154"/>
    </location>
</feature>
<feature type="signal peptide" evidence="6">
    <location>
        <begin position="1"/>
        <end position="18"/>
    </location>
</feature>
<dbReference type="AlphaFoldDB" id="A0ABD6EBU5"/>
<evidence type="ECO:0000313" key="8">
    <source>
        <dbReference type="EMBL" id="MFH4976737.1"/>
    </source>
</evidence>
<feature type="domain" description="Iron-binding zinc finger CDGSH type" evidence="7">
    <location>
        <begin position="79"/>
        <end position="116"/>
    </location>
</feature>
<evidence type="ECO:0000313" key="9">
    <source>
        <dbReference type="Proteomes" id="UP001608902"/>
    </source>
</evidence>